<reference evidence="1" key="2">
    <citation type="journal article" date="2014" name="ISME J.">
        <title>Microbial stratification in low pH oxic and suboxic macroscopic growths along an acid mine drainage.</title>
        <authorList>
            <person name="Mendez-Garcia C."/>
            <person name="Mesa V."/>
            <person name="Sprenger R.R."/>
            <person name="Richter M."/>
            <person name="Diez M.S."/>
            <person name="Solano J."/>
            <person name="Bargiela R."/>
            <person name="Golyshina O.V."/>
            <person name="Manteca A."/>
            <person name="Ramos J.L."/>
            <person name="Gallego J.R."/>
            <person name="Llorente I."/>
            <person name="Martins Dos Santos V.A."/>
            <person name="Jensen O.N."/>
            <person name="Pelaez A.I."/>
            <person name="Sanchez J."/>
            <person name="Ferrer M."/>
        </authorList>
    </citation>
    <scope>NUCLEOTIDE SEQUENCE</scope>
</reference>
<dbReference type="EMBL" id="AUZX01010193">
    <property type="protein sequence ID" value="EQD48869.1"/>
    <property type="molecule type" value="Genomic_DNA"/>
</dbReference>
<sequence length="114" mass="12966">MAANLRKTDPEHNLPISELYWEFAKEFHLNNNKFEINPVEIALKIGLDEATIKAKDDESLDSFLKKEMDYALSFTGNDVGVPIIVLENETSQRGFFGPILGRVPNEQEGIDLWN</sequence>
<dbReference type="Gene3D" id="3.40.30.10">
    <property type="entry name" value="Glutaredoxin"/>
    <property type="match status" value="1"/>
</dbReference>
<evidence type="ECO:0008006" key="2">
    <source>
        <dbReference type="Google" id="ProtNLM"/>
    </source>
</evidence>
<feature type="non-terminal residue" evidence="1">
    <location>
        <position position="114"/>
    </location>
</feature>
<proteinExistence type="predicted"/>
<dbReference type="AlphaFoldDB" id="T1B794"/>
<name>T1B794_9ZZZZ</name>
<organism evidence="1">
    <name type="scientific">mine drainage metagenome</name>
    <dbReference type="NCBI Taxonomy" id="410659"/>
    <lineage>
        <taxon>unclassified sequences</taxon>
        <taxon>metagenomes</taxon>
        <taxon>ecological metagenomes</taxon>
    </lineage>
</organism>
<protein>
    <recommendedName>
        <fullName evidence="2">DSBA oxidoreductase</fullName>
    </recommendedName>
</protein>
<accession>T1B794</accession>
<reference evidence="1" key="1">
    <citation type="submission" date="2013-08" db="EMBL/GenBank/DDBJ databases">
        <authorList>
            <person name="Mendez C."/>
            <person name="Richter M."/>
            <person name="Ferrer M."/>
            <person name="Sanchez J."/>
        </authorList>
    </citation>
    <scope>NUCLEOTIDE SEQUENCE</scope>
</reference>
<gene>
    <name evidence="1" type="ORF">B1A_13897</name>
</gene>
<comment type="caution">
    <text evidence="1">The sequence shown here is derived from an EMBL/GenBank/DDBJ whole genome shotgun (WGS) entry which is preliminary data.</text>
</comment>
<evidence type="ECO:0000313" key="1">
    <source>
        <dbReference type="EMBL" id="EQD48869.1"/>
    </source>
</evidence>
<dbReference type="InterPro" id="IPR053977">
    <property type="entry name" value="Rv2466c-like"/>
</dbReference>
<dbReference type="Pfam" id="PF22234">
    <property type="entry name" value="Rv2466c-like"/>
    <property type="match status" value="1"/>
</dbReference>